<gene>
    <name evidence="3" type="ORF">L596_012118</name>
</gene>
<dbReference type="AlphaFoldDB" id="A0A4U5NW56"/>
<keyword evidence="1" id="KW-1133">Transmembrane helix</keyword>
<evidence type="ECO:0000256" key="1">
    <source>
        <dbReference type="SAM" id="Phobius"/>
    </source>
</evidence>
<evidence type="ECO:0000313" key="3">
    <source>
        <dbReference type="EMBL" id="TKR87768.1"/>
    </source>
</evidence>
<protein>
    <recommendedName>
        <fullName evidence="5">Nematode cuticle collagen N-terminal domain-containing protein</fullName>
    </recommendedName>
</protein>
<keyword evidence="2" id="KW-0732">Signal</keyword>
<keyword evidence="1" id="KW-0812">Transmembrane</keyword>
<evidence type="ECO:0000313" key="4">
    <source>
        <dbReference type="Proteomes" id="UP000298663"/>
    </source>
</evidence>
<dbReference type="EMBL" id="AZBU02000003">
    <property type="protein sequence ID" value="TKR87768.1"/>
    <property type="molecule type" value="Genomic_DNA"/>
</dbReference>
<proteinExistence type="predicted"/>
<feature type="transmembrane region" description="Helical" evidence="1">
    <location>
        <begin position="52"/>
        <end position="76"/>
    </location>
</feature>
<keyword evidence="4" id="KW-1185">Reference proteome</keyword>
<evidence type="ECO:0000256" key="2">
    <source>
        <dbReference type="SAM" id="SignalP"/>
    </source>
</evidence>
<keyword evidence="1" id="KW-0472">Membrane</keyword>
<sequence>MVFFAPVLAALLATFSQATGDVVVIARPHRHYHYHPYDDYYYETRPMTKTEIIVTCVVLGVVVLAILISFVVWAIIYCCQKKQEFVYVEQSTPAGQAAVVAAV</sequence>
<feature type="signal peptide" evidence="2">
    <location>
        <begin position="1"/>
        <end position="20"/>
    </location>
</feature>
<evidence type="ECO:0008006" key="5">
    <source>
        <dbReference type="Google" id="ProtNLM"/>
    </source>
</evidence>
<dbReference type="Proteomes" id="UP000298663">
    <property type="component" value="Unassembled WGS sequence"/>
</dbReference>
<accession>A0A4U5NW56</accession>
<reference evidence="3 4" key="2">
    <citation type="journal article" date="2019" name="G3 (Bethesda)">
        <title>Hybrid Assembly of the Genome of the Entomopathogenic Nematode Steinernema carpocapsae Identifies the X-Chromosome.</title>
        <authorList>
            <person name="Serra L."/>
            <person name="Macchietto M."/>
            <person name="Macias-Munoz A."/>
            <person name="McGill C.J."/>
            <person name="Rodriguez I.M."/>
            <person name="Rodriguez B."/>
            <person name="Murad R."/>
            <person name="Mortazavi A."/>
        </authorList>
    </citation>
    <scope>NUCLEOTIDE SEQUENCE [LARGE SCALE GENOMIC DNA]</scope>
    <source>
        <strain evidence="3 4">ALL</strain>
    </source>
</reference>
<feature type="chain" id="PRO_5020382452" description="Nematode cuticle collagen N-terminal domain-containing protein" evidence="2">
    <location>
        <begin position="21"/>
        <end position="103"/>
    </location>
</feature>
<comment type="caution">
    <text evidence="3">The sequence shown here is derived from an EMBL/GenBank/DDBJ whole genome shotgun (WGS) entry which is preliminary data.</text>
</comment>
<organism evidence="3 4">
    <name type="scientific">Steinernema carpocapsae</name>
    <name type="common">Entomopathogenic nematode</name>
    <dbReference type="NCBI Taxonomy" id="34508"/>
    <lineage>
        <taxon>Eukaryota</taxon>
        <taxon>Metazoa</taxon>
        <taxon>Ecdysozoa</taxon>
        <taxon>Nematoda</taxon>
        <taxon>Chromadorea</taxon>
        <taxon>Rhabditida</taxon>
        <taxon>Tylenchina</taxon>
        <taxon>Panagrolaimomorpha</taxon>
        <taxon>Strongyloidoidea</taxon>
        <taxon>Steinernematidae</taxon>
        <taxon>Steinernema</taxon>
    </lineage>
</organism>
<name>A0A4U5NW56_STECR</name>
<reference evidence="3 4" key="1">
    <citation type="journal article" date="2015" name="Genome Biol.">
        <title>Comparative genomics of Steinernema reveals deeply conserved gene regulatory networks.</title>
        <authorList>
            <person name="Dillman A.R."/>
            <person name="Macchietto M."/>
            <person name="Porter C.F."/>
            <person name="Rogers A."/>
            <person name="Williams B."/>
            <person name="Antoshechkin I."/>
            <person name="Lee M.M."/>
            <person name="Goodwin Z."/>
            <person name="Lu X."/>
            <person name="Lewis E.E."/>
            <person name="Goodrich-Blair H."/>
            <person name="Stock S.P."/>
            <person name="Adams B.J."/>
            <person name="Sternberg P.W."/>
            <person name="Mortazavi A."/>
        </authorList>
    </citation>
    <scope>NUCLEOTIDE SEQUENCE [LARGE SCALE GENOMIC DNA]</scope>
    <source>
        <strain evidence="3 4">ALL</strain>
    </source>
</reference>